<accession>A0A0G1SEN4</accession>
<evidence type="ECO:0000313" key="3">
    <source>
        <dbReference type="Proteomes" id="UP000034565"/>
    </source>
</evidence>
<proteinExistence type="predicted"/>
<feature type="transmembrane region" description="Helical" evidence="1">
    <location>
        <begin position="118"/>
        <end position="136"/>
    </location>
</feature>
<evidence type="ECO:0000313" key="2">
    <source>
        <dbReference type="EMBL" id="KKU67914.1"/>
    </source>
</evidence>
<organism evidence="2 3">
    <name type="scientific">Candidatus Amesbacteria bacterium GW2011_GWA1_47_20</name>
    <dbReference type="NCBI Taxonomy" id="1618354"/>
    <lineage>
        <taxon>Bacteria</taxon>
        <taxon>Candidatus Amesiibacteriota</taxon>
    </lineage>
</organism>
<protein>
    <submittedName>
        <fullName evidence="2">Uncharacterized protein</fullName>
    </submittedName>
</protein>
<comment type="caution">
    <text evidence="2">The sequence shown here is derived from an EMBL/GenBank/DDBJ whole genome shotgun (WGS) entry which is preliminary data.</text>
</comment>
<feature type="transmembrane region" description="Helical" evidence="1">
    <location>
        <begin position="65"/>
        <end position="82"/>
    </location>
</feature>
<gene>
    <name evidence="2" type="ORF">UX92_C0027G0010</name>
</gene>
<reference evidence="2 3" key="1">
    <citation type="journal article" date="2015" name="Nature">
        <title>rRNA introns, odd ribosomes, and small enigmatic genomes across a large radiation of phyla.</title>
        <authorList>
            <person name="Brown C.T."/>
            <person name="Hug L.A."/>
            <person name="Thomas B.C."/>
            <person name="Sharon I."/>
            <person name="Castelle C.J."/>
            <person name="Singh A."/>
            <person name="Wilkins M.J."/>
            <person name="Williams K.H."/>
            <person name="Banfield J.F."/>
        </authorList>
    </citation>
    <scope>NUCLEOTIDE SEQUENCE [LARGE SCALE GENOMIC DNA]</scope>
</reference>
<keyword evidence="1" id="KW-1133">Transmembrane helix</keyword>
<dbReference type="EMBL" id="LCOA01000027">
    <property type="protein sequence ID" value="KKU67914.1"/>
    <property type="molecule type" value="Genomic_DNA"/>
</dbReference>
<keyword evidence="1" id="KW-0472">Membrane</keyword>
<sequence>MILALVVAAPWYVFAWASTGNPIYPIGSVPIDVVWGGINILRLADPINPIYVMVLPVIWMARKKIPVTIMAYCLLSFGMWYITPRTGGGRFLLPYLPVWSVAVAVVIKRLRDEEIKKFLVATVIALAVISIGYRAVANYGLMVRPRSSDLPVQLDLGRKT</sequence>
<keyword evidence="1" id="KW-0812">Transmembrane</keyword>
<dbReference type="AlphaFoldDB" id="A0A0G1SEN4"/>
<name>A0A0G1SEN4_9BACT</name>
<evidence type="ECO:0000256" key="1">
    <source>
        <dbReference type="SAM" id="Phobius"/>
    </source>
</evidence>
<dbReference type="Proteomes" id="UP000034565">
    <property type="component" value="Unassembled WGS sequence"/>
</dbReference>
<feature type="transmembrane region" description="Helical" evidence="1">
    <location>
        <begin position="88"/>
        <end position="106"/>
    </location>
</feature>